<dbReference type="PRINTS" id="PR00120">
    <property type="entry name" value="HATPASE"/>
</dbReference>
<feature type="transmembrane region" description="Helical" evidence="6">
    <location>
        <begin position="86"/>
        <end position="103"/>
    </location>
</feature>
<feature type="transmembrane region" description="Helical" evidence="6">
    <location>
        <begin position="760"/>
        <end position="776"/>
    </location>
</feature>
<dbReference type="InterPro" id="IPR059000">
    <property type="entry name" value="ATPase_P-type_domA"/>
</dbReference>
<feature type="domain" description="P-type ATPase A" evidence="7">
    <location>
        <begin position="115"/>
        <end position="214"/>
    </location>
</feature>
<dbReference type="PRINTS" id="PR00119">
    <property type="entry name" value="CATATPASE"/>
</dbReference>
<evidence type="ECO:0000313" key="8">
    <source>
        <dbReference type="EMBL" id="OJG34552.1"/>
    </source>
</evidence>
<dbReference type="OrthoDB" id="9760364at2"/>
<dbReference type="RefSeq" id="WP_084133309.1">
    <property type="nucleotide sequence ID" value="NZ_CAURXW010000012.1"/>
</dbReference>
<feature type="transmembrane region" description="Helical" evidence="6">
    <location>
        <begin position="731"/>
        <end position="748"/>
    </location>
</feature>
<dbReference type="PANTHER" id="PTHR42861">
    <property type="entry name" value="CALCIUM-TRANSPORTING ATPASE"/>
    <property type="match status" value="1"/>
</dbReference>
<dbReference type="GO" id="GO:0005524">
    <property type="term" value="F:ATP binding"/>
    <property type="evidence" value="ECO:0007669"/>
    <property type="project" value="InterPro"/>
</dbReference>
<dbReference type="SFLD" id="SFLDF00027">
    <property type="entry name" value="p-type_atpase"/>
    <property type="match status" value="1"/>
</dbReference>
<dbReference type="InterPro" id="IPR023298">
    <property type="entry name" value="ATPase_P-typ_TM_dom_sf"/>
</dbReference>
<dbReference type="InterPro" id="IPR044492">
    <property type="entry name" value="P_typ_ATPase_HD_dom"/>
</dbReference>
<dbReference type="InterPro" id="IPR008250">
    <property type="entry name" value="ATPase_P-typ_transduc_dom_A_sf"/>
</dbReference>
<feature type="transmembrane region" description="Helical" evidence="6">
    <location>
        <begin position="61"/>
        <end position="80"/>
    </location>
</feature>
<comment type="caution">
    <text evidence="8">The sequence shown here is derived from an EMBL/GenBank/DDBJ whole genome shotgun (WGS) entry which is preliminary data.</text>
</comment>
<dbReference type="Proteomes" id="UP000183700">
    <property type="component" value="Unassembled WGS sequence"/>
</dbReference>
<accession>A0A1L8SRT1</accession>
<dbReference type="InterPro" id="IPR018303">
    <property type="entry name" value="ATPase_P-typ_P_site"/>
</dbReference>
<keyword evidence="5 6" id="KW-0472">Membrane</keyword>
<dbReference type="InterPro" id="IPR023299">
    <property type="entry name" value="ATPase_P-typ_cyto_dom_N"/>
</dbReference>
<dbReference type="STRING" id="319970.RV00_GL000772"/>
<feature type="transmembrane region" description="Helical" evidence="6">
    <location>
        <begin position="608"/>
        <end position="628"/>
    </location>
</feature>
<keyword evidence="3" id="KW-1278">Translocase</keyword>
<dbReference type="Pfam" id="PF00122">
    <property type="entry name" value="E1-E2_ATPase"/>
    <property type="match status" value="1"/>
</dbReference>
<dbReference type="SUPFAM" id="SSF81653">
    <property type="entry name" value="Calcium ATPase, transduction domain A"/>
    <property type="match status" value="1"/>
</dbReference>
<dbReference type="SUPFAM" id="SSF81665">
    <property type="entry name" value="Calcium ATPase, transmembrane domain M"/>
    <property type="match status" value="1"/>
</dbReference>
<evidence type="ECO:0000256" key="1">
    <source>
        <dbReference type="ARBA" id="ARBA00004141"/>
    </source>
</evidence>
<dbReference type="InterPro" id="IPR001757">
    <property type="entry name" value="P_typ_ATPase"/>
</dbReference>
<dbReference type="GO" id="GO:0016887">
    <property type="term" value="F:ATP hydrolysis activity"/>
    <property type="evidence" value="ECO:0007669"/>
    <property type="project" value="InterPro"/>
</dbReference>
<keyword evidence="4 6" id="KW-1133">Transmembrane helix</keyword>
<gene>
    <name evidence="8" type="ORF">RV00_GL000772</name>
</gene>
<dbReference type="EMBL" id="JXKM01000013">
    <property type="protein sequence ID" value="OJG34552.1"/>
    <property type="molecule type" value="Genomic_DNA"/>
</dbReference>
<proteinExistence type="predicted"/>
<feature type="transmembrane region" description="Helical" evidence="6">
    <location>
        <begin position="676"/>
        <end position="696"/>
    </location>
</feature>
<comment type="subcellular location">
    <subcellularLocation>
        <location evidence="1">Membrane</location>
        <topology evidence="1">Multi-pass membrane protein</topology>
    </subcellularLocation>
</comment>
<dbReference type="SFLD" id="SFLDG00002">
    <property type="entry name" value="C1.7:_P-type_atpase_like"/>
    <property type="match status" value="1"/>
</dbReference>
<dbReference type="SFLD" id="SFLDS00003">
    <property type="entry name" value="Haloacid_Dehalogenase"/>
    <property type="match status" value="1"/>
</dbReference>
<dbReference type="Gene3D" id="2.70.150.10">
    <property type="entry name" value="Calcium-transporting ATPase, cytoplasmic transduction domain A"/>
    <property type="match status" value="1"/>
</dbReference>
<evidence type="ECO:0000256" key="6">
    <source>
        <dbReference type="SAM" id="Phobius"/>
    </source>
</evidence>
<dbReference type="InterPro" id="IPR036412">
    <property type="entry name" value="HAD-like_sf"/>
</dbReference>
<dbReference type="Gene3D" id="1.20.1110.10">
    <property type="entry name" value="Calcium-transporting ATPase, transmembrane domain"/>
    <property type="match status" value="1"/>
</dbReference>
<dbReference type="SUPFAM" id="SSF81660">
    <property type="entry name" value="Metal cation-transporting ATPase, ATP-binding domain N"/>
    <property type="match status" value="1"/>
</dbReference>
<evidence type="ECO:0000256" key="3">
    <source>
        <dbReference type="ARBA" id="ARBA00022967"/>
    </source>
</evidence>
<evidence type="ECO:0000256" key="5">
    <source>
        <dbReference type="ARBA" id="ARBA00023136"/>
    </source>
</evidence>
<reference evidence="8 9" key="1">
    <citation type="submission" date="2014-12" db="EMBL/GenBank/DDBJ databases">
        <title>Draft genome sequences of 29 type strains of Enterococci.</title>
        <authorList>
            <person name="Zhong Z."/>
            <person name="Sun Z."/>
            <person name="Liu W."/>
            <person name="Zhang W."/>
            <person name="Zhang H."/>
        </authorList>
    </citation>
    <scope>NUCLEOTIDE SEQUENCE [LARGE SCALE GENOMIC DNA]</scope>
    <source>
        <strain evidence="8 9">DSM 22802</strain>
    </source>
</reference>
<dbReference type="PROSITE" id="PS00154">
    <property type="entry name" value="ATPASE_E1_E2"/>
    <property type="match status" value="1"/>
</dbReference>
<dbReference type="AlphaFoldDB" id="A0A1L8SRT1"/>
<keyword evidence="2 6" id="KW-0812">Transmembrane</keyword>
<feature type="transmembrane region" description="Helical" evidence="6">
    <location>
        <begin position="640"/>
        <end position="656"/>
    </location>
</feature>
<dbReference type="Gene3D" id="3.40.50.1000">
    <property type="entry name" value="HAD superfamily/HAD-like"/>
    <property type="match status" value="1"/>
</dbReference>
<evidence type="ECO:0000256" key="4">
    <source>
        <dbReference type="ARBA" id="ARBA00022989"/>
    </source>
</evidence>
<dbReference type="InterPro" id="IPR023214">
    <property type="entry name" value="HAD_sf"/>
</dbReference>
<dbReference type="NCBIfam" id="TIGR01494">
    <property type="entry name" value="ATPase_P-type"/>
    <property type="match status" value="2"/>
</dbReference>
<sequence>MKKKTDIQTVEEKFDFDTVVIPADLVGLTEAEVQQKIQQGQTNQVEENLLKSDKEIIKENTINIFNILNFVLALLVLLVGSPKNTLFFGVVVINTLIGVIQELRAKHTIDKLSVLAKSKAVVLRSGQLQQIDQEAIVLGDVLYLRNGDQVPVDGKLLVGEGVEVDESLLTGEADRVQKSQRDQLFSGSFVTAGECFYQGTAVGKENFAEQLTSEAKAKKTGSSELTKVLSRMIAVLTIVIVPVGLGLFYSQYQASDSIKQAVLGTVAALVSMIPEGLMLLTSVAFAVGAANLARKKVLVQALPSIETLARVDVICLDKTGTITDGTLKFEEALLEDISDSRLNTIMGSLLNQLKDQNATAKALREAFPTRDEWQAEKVVPFSSARKWSGVTFKEQGSFAFGAPEFIFKKLSAEMQSKLQPYLEAGQRVLVLVEYPGLLEEKMIEEPRLLATLIISDNLRENARATFGYFVQQDVQLKVISGDHPLTVSKIAQKAGIQNAEAFVDMSSLDEPIDYPTLVNHTTVFGRVTPKQKQSLIHALKKNHTVCMTGDGVNDVLALREADIGVAMANGSSAARAAADVILLDSDFARMQNVLNEGRRVINNIERVASMYLVKTIYSLILAVIFMILTNPYPFEPVQLTPINALTVGIPSFFLALKPSYERIKGDFLNNIFRVSLPGALTVVSAVMIIQLAALLFHLDYQATSTMSVFLTGCVGLLVLYKVSFPLDKKKIALIAVLSTAYLSCYLFFREFFDFDKLWNRNLFFVIPLTFGIYWLFKGLTFVMDKLVAWRIRWQEKRRAKKNPTSRVL</sequence>
<evidence type="ECO:0000313" key="9">
    <source>
        <dbReference type="Proteomes" id="UP000183700"/>
    </source>
</evidence>
<protein>
    <recommendedName>
        <fullName evidence="7">P-type ATPase A domain-containing protein</fullName>
    </recommendedName>
</protein>
<evidence type="ECO:0000259" key="7">
    <source>
        <dbReference type="Pfam" id="PF00122"/>
    </source>
</evidence>
<keyword evidence="9" id="KW-1185">Reference proteome</keyword>
<organism evidence="8 9">
    <name type="scientific">Enterococcus devriesei</name>
    <dbReference type="NCBI Taxonomy" id="319970"/>
    <lineage>
        <taxon>Bacteria</taxon>
        <taxon>Bacillati</taxon>
        <taxon>Bacillota</taxon>
        <taxon>Bacilli</taxon>
        <taxon>Lactobacillales</taxon>
        <taxon>Enterococcaceae</taxon>
        <taxon>Enterococcus</taxon>
    </lineage>
</organism>
<dbReference type="Gene3D" id="3.40.1110.10">
    <property type="entry name" value="Calcium-transporting ATPase, cytoplasmic domain N"/>
    <property type="match status" value="1"/>
</dbReference>
<dbReference type="SUPFAM" id="SSF56784">
    <property type="entry name" value="HAD-like"/>
    <property type="match status" value="1"/>
</dbReference>
<evidence type="ECO:0000256" key="2">
    <source>
        <dbReference type="ARBA" id="ARBA00022692"/>
    </source>
</evidence>
<feature type="transmembrane region" description="Helical" evidence="6">
    <location>
        <begin position="702"/>
        <end position="719"/>
    </location>
</feature>
<dbReference type="GO" id="GO:0016020">
    <property type="term" value="C:membrane"/>
    <property type="evidence" value="ECO:0007669"/>
    <property type="project" value="UniProtKB-SubCell"/>
</dbReference>
<dbReference type="Pfam" id="PF00702">
    <property type="entry name" value="Hydrolase"/>
    <property type="match status" value="1"/>
</dbReference>
<feature type="transmembrane region" description="Helical" evidence="6">
    <location>
        <begin position="228"/>
        <end position="249"/>
    </location>
</feature>
<feature type="transmembrane region" description="Helical" evidence="6">
    <location>
        <begin position="261"/>
        <end position="287"/>
    </location>
</feature>
<name>A0A1L8SRT1_9ENTE</name>